<dbReference type="SUPFAM" id="SSF54637">
    <property type="entry name" value="Thioesterase/thiol ester dehydrase-isomerase"/>
    <property type="match status" value="1"/>
</dbReference>
<proteinExistence type="predicted"/>
<dbReference type="RefSeq" id="WP_343805999.1">
    <property type="nucleotide sequence ID" value="NZ_BAAADE010000005.1"/>
</dbReference>
<dbReference type="Proteomes" id="UP001424441">
    <property type="component" value="Unassembled WGS sequence"/>
</dbReference>
<protein>
    <submittedName>
        <fullName evidence="1">Thioesterase family protein</fullName>
    </submittedName>
</protein>
<sequence>MLFTLDVTVLPEWVDYNGHMADYAYGLVFSDAGNAYLEHHHLGATYLKAEKATFYTLENRIGYFKECYQGDMIHVSVQLIGLDKKRVHFLLEMKNMHDELLALSEQWLMHVSQVAGAPKAMSMSQDVFNYLAHELERHKTLSKPRWLNRRMALKSK</sequence>
<accession>A0ABP3RHZ3</accession>
<name>A0ABP3RHZ3_9HYPH</name>
<dbReference type="CDD" id="cd00586">
    <property type="entry name" value="4HBT"/>
    <property type="match status" value="1"/>
</dbReference>
<dbReference type="Pfam" id="PF13279">
    <property type="entry name" value="4HBT_2"/>
    <property type="match status" value="1"/>
</dbReference>
<reference evidence="2" key="1">
    <citation type="journal article" date="2019" name="Int. J. Syst. Evol. Microbiol.">
        <title>The Global Catalogue of Microorganisms (GCM) 10K type strain sequencing project: providing services to taxonomists for standard genome sequencing and annotation.</title>
        <authorList>
            <consortium name="The Broad Institute Genomics Platform"/>
            <consortium name="The Broad Institute Genome Sequencing Center for Infectious Disease"/>
            <person name="Wu L."/>
            <person name="Ma J."/>
        </authorList>
    </citation>
    <scope>NUCLEOTIDE SEQUENCE [LARGE SCALE GENOMIC DNA]</scope>
    <source>
        <strain evidence="2">JCM 15115</strain>
    </source>
</reference>
<keyword evidence="2" id="KW-1185">Reference proteome</keyword>
<dbReference type="InterPro" id="IPR029069">
    <property type="entry name" value="HotDog_dom_sf"/>
</dbReference>
<organism evidence="1 2">
    <name type="scientific">Paenochrobactrum glaciei</name>
    <dbReference type="NCBI Taxonomy" id="486407"/>
    <lineage>
        <taxon>Bacteria</taxon>
        <taxon>Pseudomonadati</taxon>
        <taxon>Pseudomonadota</taxon>
        <taxon>Alphaproteobacteria</taxon>
        <taxon>Hyphomicrobiales</taxon>
        <taxon>Brucellaceae</taxon>
        <taxon>Paenochrobactrum</taxon>
    </lineage>
</organism>
<gene>
    <name evidence="1" type="ORF">GCM10008943_24460</name>
</gene>
<evidence type="ECO:0000313" key="1">
    <source>
        <dbReference type="EMBL" id="GAA0608024.1"/>
    </source>
</evidence>
<evidence type="ECO:0000313" key="2">
    <source>
        <dbReference type="Proteomes" id="UP001424441"/>
    </source>
</evidence>
<dbReference type="Gene3D" id="3.10.129.10">
    <property type="entry name" value="Hotdog Thioesterase"/>
    <property type="match status" value="1"/>
</dbReference>
<dbReference type="EMBL" id="BAAADE010000005">
    <property type="protein sequence ID" value="GAA0608024.1"/>
    <property type="molecule type" value="Genomic_DNA"/>
</dbReference>
<comment type="caution">
    <text evidence="1">The sequence shown here is derived from an EMBL/GenBank/DDBJ whole genome shotgun (WGS) entry which is preliminary data.</text>
</comment>